<gene>
    <name evidence="1" type="ORF">HHK36_009535</name>
</gene>
<organism evidence="1 2">
    <name type="scientific">Tetracentron sinense</name>
    <name type="common">Spur-leaf</name>
    <dbReference type="NCBI Taxonomy" id="13715"/>
    <lineage>
        <taxon>Eukaryota</taxon>
        <taxon>Viridiplantae</taxon>
        <taxon>Streptophyta</taxon>
        <taxon>Embryophyta</taxon>
        <taxon>Tracheophyta</taxon>
        <taxon>Spermatophyta</taxon>
        <taxon>Magnoliopsida</taxon>
        <taxon>Trochodendrales</taxon>
        <taxon>Trochodendraceae</taxon>
        <taxon>Tetracentron</taxon>
    </lineage>
</organism>
<sequence length="121" mass="13374">MKTTPYEESPTLASPCPPTARKACVFVSSPLVNRPIPPTQLVAGKPLSKKEKLLEAVMKVGPLLLTGLLHQWQHPHLPLDSFDRVPTTSRSLPLSSHLLHKDSPISINAWDNNNNCCTIYE</sequence>
<evidence type="ECO:0000313" key="1">
    <source>
        <dbReference type="EMBL" id="KAF8404647.1"/>
    </source>
</evidence>
<evidence type="ECO:0000313" key="2">
    <source>
        <dbReference type="Proteomes" id="UP000655225"/>
    </source>
</evidence>
<reference evidence="1 2" key="1">
    <citation type="submission" date="2020-04" db="EMBL/GenBank/DDBJ databases">
        <title>Plant Genome Project.</title>
        <authorList>
            <person name="Zhang R.-G."/>
        </authorList>
    </citation>
    <scope>NUCLEOTIDE SEQUENCE [LARGE SCALE GENOMIC DNA]</scope>
    <source>
        <strain evidence="1">YNK0</strain>
        <tissue evidence="1">Leaf</tissue>
    </source>
</reference>
<keyword evidence="2" id="KW-1185">Reference proteome</keyword>
<name>A0A834ZLI4_TETSI</name>
<dbReference type="AlphaFoldDB" id="A0A834ZLI4"/>
<dbReference type="Proteomes" id="UP000655225">
    <property type="component" value="Unassembled WGS sequence"/>
</dbReference>
<protein>
    <submittedName>
        <fullName evidence="1">Uncharacterized protein</fullName>
    </submittedName>
</protein>
<proteinExistence type="predicted"/>
<dbReference type="Pfam" id="PF07795">
    <property type="entry name" value="DUF1635"/>
    <property type="match status" value="1"/>
</dbReference>
<dbReference type="EMBL" id="JABCRI010000006">
    <property type="protein sequence ID" value="KAF8404647.1"/>
    <property type="molecule type" value="Genomic_DNA"/>
</dbReference>
<dbReference type="InterPro" id="IPR012862">
    <property type="entry name" value="DUF1635"/>
</dbReference>
<accession>A0A834ZLI4</accession>
<comment type="caution">
    <text evidence="1">The sequence shown here is derived from an EMBL/GenBank/DDBJ whole genome shotgun (WGS) entry which is preliminary data.</text>
</comment>